<proteinExistence type="predicted"/>
<name>A0AAN5DF51_9BILA</name>
<sequence>RFSFFKSDTSLGYQSFCHECGRGSANGSRFHSCSKRCRLCNGVGTKWNARTEPIYCQNCNIAFFSQGCFQAHKMGSKNRMGSKCTAVKKCPKQNCGELYQVRHGHDCDVMGRWCGRCKKKHMPDTWCHWSPLSDEKRAKKLEKQEKFRFLAYDIEAVQGTLYRDTDGFLKTSTNSPHFANVVVCRLWCYACVSKGRLDYCENCGQREWVFRYTDANDEKDK</sequence>
<keyword evidence="2" id="KW-1185">Reference proteome</keyword>
<evidence type="ECO:0000313" key="1">
    <source>
        <dbReference type="EMBL" id="GMR61382.1"/>
    </source>
</evidence>
<organism evidence="1 2">
    <name type="scientific">Pristionchus mayeri</name>
    <dbReference type="NCBI Taxonomy" id="1317129"/>
    <lineage>
        <taxon>Eukaryota</taxon>
        <taxon>Metazoa</taxon>
        <taxon>Ecdysozoa</taxon>
        <taxon>Nematoda</taxon>
        <taxon>Chromadorea</taxon>
        <taxon>Rhabditida</taxon>
        <taxon>Rhabditina</taxon>
        <taxon>Diplogasteromorpha</taxon>
        <taxon>Diplogasteroidea</taxon>
        <taxon>Neodiplogasteridae</taxon>
        <taxon>Pristionchus</taxon>
    </lineage>
</organism>
<evidence type="ECO:0000313" key="2">
    <source>
        <dbReference type="Proteomes" id="UP001328107"/>
    </source>
</evidence>
<dbReference type="Proteomes" id="UP001328107">
    <property type="component" value="Unassembled WGS sequence"/>
</dbReference>
<gene>
    <name evidence="1" type="ORF">PMAYCL1PPCAC_31577</name>
</gene>
<dbReference type="AlphaFoldDB" id="A0AAN5DF51"/>
<reference evidence="2" key="1">
    <citation type="submission" date="2022-10" db="EMBL/GenBank/DDBJ databases">
        <title>Genome assembly of Pristionchus species.</title>
        <authorList>
            <person name="Yoshida K."/>
            <person name="Sommer R.J."/>
        </authorList>
    </citation>
    <scope>NUCLEOTIDE SEQUENCE [LARGE SCALE GENOMIC DNA]</scope>
    <source>
        <strain evidence="2">RS5460</strain>
    </source>
</reference>
<dbReference type="EMBL" id="BTRK01000006">
    <property type="protein sequence ID" value="GMR61382.1"/>
    <property type="molecule type" value="Genomic_DNA"/>
</dbReference>
<accession>A0AAN5DF51</accession>
<comment type="caution">
    <text evidence="1">The sequence shown here is derived from an EMBL/GenBank/DDBJ whole genome shotgun (WGS) entry which is preliminary data.</text>
</comment>
<feature type="non-terminal residue" evidence="1">
    <location>
        <position position="1"/>
    </location>
</feature>
<protein>
    <submittedName>
        <fullName evidence="1">Uncharacterized protein</fullName>
    </submittedName>
</protein>
<feature type="non-terminal residue" evidence="1">
    <location>
        <position position="221"/>
    </location>
</feature>